<evidence type="ECO:0000313" key="10">
    <source>
        <dbReference type="EMBL" id="RGJ08051.1"/>
    </source>
</evidence>
<feature type="transmembrane region" description="Helical" evidence="9">
    <location>
        <begin position="34"/>
        <end position="57"/>
    </location>
</feature>
<feature type="transmembrane region" description="Helical" evidence="9">
    <location>
        <begin position="78"/>
        <end position="99"/>
    </location>
</feature>
<evidence type="ECO:0000256" key="5">
    <source>
        <dbReference type="ARBA" id="ARBA00022692"/>
    </source>
</evidence>
<dbReference type="GO" id="GO:0005886">
    <property type="term" value="C:plasma membrane"/>
    <property type="evidence" value="ECO:0007669"/>
    <property type="project" value="UniProtKB-SubCell"/>
</dbReference>
<feature type="transmembrane region" description="Helical" evidence="9">
    <location>
        <begin position="12"/>
        <end position="28"/>
    </location>
</feature>
<dbReference type="Proteomes" id="UP000263014">
    <property type="component" value="Unassembled WGS sequence"/>
</dbReference>
<comment type="subcellular location">
    <subcellularLocation>
        <location evidence="1">Cell membrane</location>
        <topology evidence="1">Multi-pass membrane protein</topology>
    </subcellularLocation>
</comment>
<protein>
    <submittedName>
        <fullName evidence="10">AI-2E family transporter</fullName>
    </submittedName>
</protein>
<gene>
    <name evidence="10" type="ORF">DXD79_01200</name>
</gene>
<feature type="transmembrane region" description="Helical" evidence="9">
    <location>
        <begin position="260"/>
        <end position="289"/>
    </location>
</feature>
<evidence type="ECO:0000256" key="7">
    <source>
        <dbReference type="ARBA" id="ARBA00023136"/>
    </source>
</evidence>
<evidence type="ECO:0000256" key="1">
    <source>
        <dbReference type="ARBA" id="ARBA00004651"/>
    </source>
</evidence>
<name>A0A374PD71_9FIRM</name>
<feature type="compositionally biased region" description="Basic and acidic residues" evidence="8">
    <location>
        <begin position="384"/>
        <end position="394"/>
    </location>
</feature>
<feature type="transmembrane region" description="Helical" evidence="9">
    <location>
        <begin position="327"/>
        <end position="360"/>
    </location>
</feature>
<dbReference type="EMBL" id="QSON01000001">
    <property type="protein sequence ID" value="RGJ08051.1"/>
    <property type="molecule type" value="Genomic_DNA"/>
</dbReference>
<keyword evidence="7 9" id="KW-0472">Membrane</keyword>
<dbReference type="PANTHER" id="PTHR21716">
    <property type="entry name" value="TRANSMEMBRANE PROTEIN"/>
    <property type="match status" value="1"/>
</dbReference>
<feature type="region of interest" description="Disordered" evidence="8">
    <location>
        <begin position="372"/>
        <end position="394"/>
    </location>
</feature>
<comment type="similarity">
    <text evidence="2">Belongs to the autoinducer-2 exporter (AI-2E) (TC 2.A.86) family.</text>
</comment>
<accession>A0A374PD71</accession>
<dbReference type="InterPro" id="IPR002549">
    <property type="entry name" value="AI-2E-like"/>
</dbReference>
<dbReference type="RefSeq" id="WP_002600075.1">
    <property type="nucleotide sequence ID" value="NZ_CAXUGB010000032.1"/>
</dbReference>
<organism evidence="10 11">
    <name type="scientific">Hungatella hathewayi</name>
    <dbReference type="NCBI Taxonomy" id="154046"/>
    <lineage>
        <taxon>Bacteria</taxon>
        <taxon>Bacillati</taxon>
        <taxon>Bacillota</taxon>
        <taxon>Clostridia</taxon>
        <taxon>Lachnospirales</taxon>
        <taxon>Lachnospiraceae</taxon>
        <taxon>Hungatella</taxon>
    </lineage>
</organism>
<dbReference type="PANTHER" id="PTHR21716:SF53">
    <property type="entry name" value="PERMEASE PERM-RELATED"/>
    <property type="match status" value="1"/>
</dbReference>
<evidence type="ECO:0000256" key="3">
    <source>
        <dbReference type="ARBA" id="ARBA00022448"/>
    </source>
</evidence>
<keyword evidence="5 9" id="KW-0812">Transmembrane</keyword>
<reference evidence="10 11" key="1">
    <citation type="submission" date="2018-08" db="EMBL/GenBank/DDBJ databases">
        <title>A genome reference for cultivated species of the human gut microbiota.</title>
        <authorList>
            <person name="Zou Y."/>
            <person name="Xue W."/>
            <person name="Luo G."/>
        </authorList>
    </citation>
    <scope>NUCLEOTIDE SEQUENCE [LARGE SCALE GENOMIC DNA]</scope>
    <source>
        <strain evidence="10 11">TM09-12</strain>
    </source>
</reference>
<proteinExistence type="inferred from homology"/>
<dbReference type="Pfam" id="PF01594">
    <property type="entry name" value="AI-2E_transport"/>
    <property type="match status" value="1"/>
</dbReference>
<keyword evidence="3" id="KW-0813">Transport</keyword>
<feature type="transmembrane region" description="Helical" evidence="9">
    <location>
        <begin position="237"/>
        <end position="254"/>
    </location>
</feature>
<dbReference type="AlphaFoldDB" id="A0A374PD71"/>
<keyword evidence="6 9" id="KW-1133">Transmembrane helix</keyword>
<feature type="transmembrane region" description="Helical" evidence="9">
    <location>
        <begin position="168"/>
        <end position="193"/>
    </location>
</feature>
<evidence type="ECO:0000256" key="8">
    <source>
        <dbReference type="SAM" id="MobiDB-lite"/>
    </source>
</evidence>
<evidence type="ECO:0000256" key="2">
    <source>
        <dbReference type="ARBA" id="ARBA00009773"/>
    </source>
</evidence>
<feature type="transmembrane region" description="Helical" evidence="9">
    <location>
        <begin position="296"/>
        <end position="315"/>
    </location>
</feature>
<evidence type="ECO:0000256" key="6">
    <source>
        <dbReference type="ARBA" id="ARBA00022989"/>
    </source>
</evidence>
<keyword evidence="4" id="KW-1003">Cell membrane</keyword>
<evidence type="ECO:0000256" key="9">
    <source>
        <dbReference type="SAM" id="Phobius"/>
    </source>
</evidence>
<sequence>MELNDSNIKKLRWLIVFTVAVVVIGVNYRRVFAVFMMIFGFISPFLLGGVMAFILNVPMRRIEKLLPMKENNRLRRPIGLVLTLLFVVGLLLLVIFVVMPQLFETFMSLQNSIPVFLAGVKKGAEDLFAQNPEILDYINGIQIDWKSFSEDVIGFLSSGASTVLNSTITAAVSIVSGVTTFGIALVFAIYILLQKETLSAQMKKLMRAFLPDRITENILSVADLAYNTFSHFLTGQCFEAVILGTMFFITLSVLRLPYALLVGVLIAFTALIPIFGAFIGCVIGAFLMLMVKPLDALLFVAVFFILQQIEGNLIYPHVVGNSVGLPSIWVLVAVTIGGSAMGIAGMLIFIPLCSVLYSLLRGTVYARLETKNQEQKKNRGKAKAQPEPEPGRAK</sequence>
<dbReference type="GO" id="GO:0055085">
    <property type="term" value="P:transmembrane transport"/>
    <property type="evidence" value="ECO:0007669"/>
    <property type="project" value="TreeGrafter"/>
</dbReference>
<evidence type="ECO:0000313" key="11">
    <source>
        <dbReference type="Proteomes" id="UP000263014"/>
    </source>
</evidence>
<comment type="caution">
    <text evidence="10">The sequence shown here is derived from an EMBL/GenBank/DDBJ whole genome shotgun (WGS) entry which is preliminary data.</text>
</comment>
<evidence type="ECO:0000256" key="4">
    <source>
        <dbReference type="ARBA" id="ARBA00022475"/>
    </source>
</evidence>